<feature type="compositionally biased region" description="Basic and acidic residues" evidence="1">
    <location>
        <begin position="363"/>
        <end position="388"/>
    </location>
</feature>
<proteinExistence type="predicted"/>
<feature type="region of interest" description="Disordered" evidence="1">
    <location>
        <begin position="313"/>
        <end position="339"/>
    </location>
</feature>
<feature type="compositionally biased region" description="Polar residues" evidence="1">
    <location>
        <begin position="406"/>
        <end position="418"/>
    </location>
</feature>
<reference evidence="2 3" key="1">
    <citation type="submission" date="2024-02" db="EMBL/GenBank/DDBJ databases">
        <authorList>
            <person name="Chen Y."/>
            <person name="Shah S."/>
            <person name="Dougan E. K."/>
            <person name="Thang M."/>
            <person name="Chan C."/>
        </authorList>
    </citation>
    <scope>NUCLEOTIDE SEQUENCE [LARGE SCALE GENOMIC DNA]</scope>
</reference>
<dbReference type="Proteomes" id="UP001642464">
    <property type="component" value="Unassembled WGS sequence"/>
</dbReference>
<evidence type="ECO:0000313" key="3">
    <source>
        <dbReference type="Proteomes" id="UP001642464"/>
    </source>
</evidence>
<name>A0ABP0PSX0_9DINO</name>
<evidence type="ECO:0000256" key="1">
    <source>
        <dbReference type="SAM" id="MobiDB-lite"/>
    </source>
</evidence>
<organism evidence="2 3">
    <name type="scientific">Durusdinium trenchii</name>
    <dbReference type="NCBI Taxonomy" id="1381693"/>
    <lineage>
        <taxon>Eukaryota</taxon>
        <taxon>Sar</taxon>
        <taxon>Alveolata</taxon>
        <taxon>Dinophyceae</taxon>
        <taxon>Suessiales</taxon>
        <taxon>Symbiodiniaceae</taxon>
        <taxon>Durusdinium</taxon>
    </lineage>
</organism>
<protein>
    <submittedName>
        <fullName evidence="2">Uncharacterized protein</fullName>
    </submittedName>
</protein>
<comment type="caution">
    <text evidence="2">The sequence shown here is derived from an EMBL/GenBank/DDBJ whole genome shotgun (WGS) entry which is preliminary data.</text>
</comment>
<sequence length="565" mass="63269">MQELVNMVDLSNRAVEDVEPALKKAKQDPDPQTPLNKEEAKDDDVSLDSGGFPQMFGSPAPSNKAPSLPVHFLRRKGARIAGSGSVSESAQLVPVETERDDLQKALGYQPTTKENNKHAKTHLEKGKAMKKPSAAAKALPSQVSLKKDGRKPWLKLRKTMAKKPARAYIMGTTEEHAKLSLIVEVPETWSKQYEKIIDQILAALKKDSLTKREALDMRLELPGATGKTGQVDYFLNQEATETALPVDEGVLPVSYDKGWEEAQGAWAREQAYHTTPKWDAWDDSWHGWHQASWDDSTHDWPDWGKEEVPWERHDWGKQTCHSPAKDESDDGASSYDNPWRRNLLEGKALKKAEDTQPVAPGDDNQKPQEDDQGHKATEEESPKGWKAQEEEEERRKSKPPNKDISQESAPDASSSHQPPATLRKVAVDWNGVIEIQDKIQNTSLHALDTLERAGYDIHIISYAGPKRGRQVLTKIGQLAQSSQWGRTIVPQKCGAMGKAQACIEHGCFALMDDCEEICQDALRHGIEVFPIKTPKAQRTWYKEMGGQVFKDLWDAVNAFLARHKP</sequence>
<gene>
    <name evidence="2" type="ORF">SCF082_LOCUS37707</name>
</gene>
<keyword evidence="3" id="KW-1185">Reference proteome</keyword>
<dbReference type="EMBL" id="CAXAMM010038568">
    <property type="protein sequence ID" value="CAK9078989.1"/>
    <property type="molecule type" value="Genomic_DNA"/>
</dbReference>
<feature type="region of interest" description="Disordered" evidence="1">
    <location>
        <begin position="351"/>
        <end position="419"/>
    </location>
</feature>
<accession>A0ABP0PSX0</accession>
<evidence type="ECO:0000313" key="2">
    <source>
        <dbReference type="EMBL" id="CAK9078989.1"/>
    </source>
</evidence>
<feature type="compositionally biased region" description="Basic and acidic residues" evidence="1">
    <location>
        <begin position="14"/>
        <end position="29"/>
    </location>
</feature>
<feature type="region of interest" description="Disordered" evidence="1">
    <location>
        <begin position="1"/>
        <end position="68"/>
    </location>
</feature>